<dbReference type="InterPro" id="IPR051317">
    <property type="entry name" value="Gfo/Idh/MocA_oxidoreduct"/>
</dbReference>
<evidence type="ECO:0000313" key="3">
    <source>
        <dbReference type="Proteomes" id="UP000612456"/>
    </source>
</evidence>
<gene>
    <name evidence="2" type="ORF">GCM10010911_09400</name>
</gene>
<organism evidence="2 3">
    <name type="scientific">Paenibacillus nasutitermitis</name>
    <dbReference type="NCBI Taxonomy" id="1652958"/>
    <lineage>
        <taxon>Bacteria</taxon>
        <taxon>Bacillati</taxon>
        <taxon>Bacillota</taxon>
        <taxon>Bacilli</taxon>
        <taxon>Bacillales</taxon>
        <taxon>Paenibacillaceae</taxon>
        <taxon>Paenibacillus</taxon>
    </lineage>
</organism>
<dbReference type="SUPFAM" id="SSF55347">
    <property type="entry name" value="Glyceraldehyde-3-phosphate dehydrogenase-like, C-terminal domain"/>
    <property type="match status" value="1"/>
</dbReference>
<keyword evidence="3" id="KW-1185">Reference proteome</keyword>
<dbReference type="InterPro" id="IPR000683">
    <property type="entry name" value="Gfo/Idh/MocA-like_OxRdtase_N"/>
</dbReference>
<reference evidence="2" key="2">
    <citation type="submission" date="2020-09" db="EMBL/GenBank/DDBJ databases">
        <authorList>
            <person name="Sun Q."/>
            <person name="Zhou Y."/>
        </authorList>
    </citation>
    <scope>NUCLEOTIDE SEQUENCE</scope>
    <source>
        <strain evidence="2">CGMCC 1.15178</strain>
    </source>
</reference>
<dbReference type="AlphaFoldDB" id="A0A916YNN9"/>
<evidence type="ECO:0000313" key="2">
    <source>
        <dbReference type="EMBL" id="GGD53994.1"/>
    </source>
</evidence>
<dbReference type="PANTHER" id="PTHR43708:SF4">
    <property type="entry name" value="OXIDOREDUCTASE YCEM-RELATED"/>
    <property type="match status" value="1"/>
</dbReference>
<sequence>MSKKIKLGFIGSGFMGQLAHMTNYINLPEECEIVALAEPRPVLAQSISTRYGIPHVFSNHEELLASGLVDAVVASQPYTRHSILVPDILRAGVPVLTEKPVTLSVAAGEELVKLGQELGSLHMVGYHKRSDPAMEHAKRVVDEWKQSGEFGKMRYIRVSMPPGDWTAATDMPIGTSEPGTAGVLEPLPAEFSEANGRKYDAFVNYYIHQVNAIRFLLGESYKVTFADRSETLFVGESESGVCVTLEMAPYSTSIEWHEGILVAFEKGFVKVDLPAPLVRQQSGNVTIMRDNGKEAPSYTTPVMPNVSAMRNQAKNYLAAIRGERPAPCAAPEALEDLKIARDYIRLLEAYQ</sequence>
<protein>
    <recommendedName>
        <fullName evidence="1">Gfo/Idh/MocA-like oxidoreductase N-terminal domain-containing protein</fullName>
    </recommendedName>
</protein>
<name>A0A916YNN9_9BACL</name>
<reference evidence="2" key="1">
    <citation type="journal article" date="2014" name="Int. J. Syst. Evol. Microbiol.">
        <title>Complete genome sequence of Corynebacterium casei LMG S-19264T (=DSM 44701T), isolated from a smear-ripened cheese.</title>
        <authorList>
            <consortium name="US DOE Joint Genome Institute (JGI-PGF)"/>
            <person name="Walter F."/>
            <person name="Albersmeier A."/>
            <person name="Kalinowski J."/>
            <person name="Ruckert C."/>
        </authorList>
    </citation>
    <scope>NUCLEOTIDE SEQUENCE</scope>
    <source>
        <strain evidence="2">CGMCC 1.15178</strain>
    </source>
</reference>
<dbReference type="Gene3D" id="3.40.50.720">
    <property type="entry name" value="NAD(P)-binding Rossmann-like Domain"/>
    <property type="match status" value="1"/>
</dbReference>
<dbReference type="EMBL" id="BMHP01000001">
    <property type="protein sequence ID" value="GGD53994.1"/>
    <property type="molecule type" value="Genomic_DNA"/>
</dbReference>
<dbReference type="GO" id="GO:0000166">
    <property type="term" value="F:nucleotide binding"/>
    <property type="evidence" value="ECO:0007669"/>
    <property type="project" value="InterPro"/>
</dbReference>
<accession>A0A916YNN9</accession>
<dbReference type="InterPro" id="IPR036291">
    <property type="entry name" value="NAD(P)-bd_dom_sf"/>
</dbReference>
<dbReference type="Pfam" id="PF01408">
    <property type="entry name" value="GFO_IDH_MocA"/>
    <property type="match status" value="1"/>
</dbReference>
<dbReference type="PANTHER" id="PTHR43708">
    <property type="entry name" value="CONSERVED EXPRESSED OXIDOREDUCTASE (EUROFUNG)"/>
    <property type="match status" value="1"/>
</dbReference>
<proteinExistence type="predicted"/>
<comment type="caution">
    <text evidence="2">The sequence shown here is derived from an EMBL/GenBank/DDBJ whole genome shotgun (WGS) entry which is preliminary data.</text>
</comment>
<evidence type="ECO:0000259" key="1">
    <source>
        <dbReference type="Pfam" id="PF01408"/>
    </source>
</evidence>
<dbReference type="SUPFAM" id="SSF51735">
    <property type="entry name" value="NAD(P)-binding Rossmann-fold domains"/>
    <property type="match status" value="1"/>
</dbReference>
<dbReference type="Proteomes" id="UP000612456">
    <property type="component" value="Unassembled WGS sequence"/>
</dbReference>
<dbReference type="RefSeq" id="WP_188989579.1">
    <property type="nucleotide sequence ID" value="NZ_BMHP01000001.1"/>
</dbReference>
<dbReference type="Gene3D" id="3.30.360.10">
    <property type="entry name" value="Dihydrodipicolinate Reductase, domain 2"/>
    <property type="match status" value="1"/>
</dbReference>
<feature type="domain" description="Gfo/Idh/MocA-like oxidoreductase N-terminal" evidence="1">
    <location>
        <begin position="5"/>
        <end position="126"/>
    </location>
</feature>